<protein>
    <recommendedName>
        <fullName evidence="2 5">Alpha-galactosidase</fullName>
        <ecNumber evidence="2 5">3.2.1.22</ecNumber>
    </recommendedName>
</protein>
<dbReference type="FunFam" id="3.20.20.70:FF:000118">
    <property type="entry name" value="Alpha-galactosidase"/>
    <property type="match status" value="1"/>
</dbReference>
<feature type="domain" description="Glycosyl hydrolase family 36 C-terminal" evidence="8">
    <location>
        <begin position="620"/>
        <end position="694"/>
    </location>
</feature>
<dbReference type="InterPro" id="IPR002252">
    <property type="entry name" value="Glyco_hydro_36"/>
</dbReference>
<dbReference type="PROSITE" id="PS00512">
    <property type="entry name" value="ALPHA_GALACTOSIDASE"/>
    <property type="match status" value="1"/>
</dbReference>
<keyword evidence="4 5" id="KW-0326">Glycosidase</keyword>
<evidence type="ECO:0000259" key="8">
    <source>
        <dbReference type="Pfam" id="PF16874"/>
    </source>
</evidence>
<dbReference type="InterPro" id="IPR013785">
    <property type="entry name" value="Aldolase_TIM"/>
</dbReference>
<feature type="binding site" evidence="7">
    <location>
        <position position="414"/>
    </location>
    <ligand>
        <name>substrate</name>
    </ligand>
</feature>
<evidence type="ECO:0000259" key="9">
    <source>
        <dbReference type="Pfam" id="PF16875"/>
    </source>
</evidence>
<dbReference type="Gene3D" id="2.70.98.60">
    <property type="entry name" value="alpha-galactosidase from lactobacil brevis"/>
    <property type="match status" value="1"/>
</dbReference>
<dbReference type="PIRSF" id="PIRSF005536">
    <property type="entry name" value="Agal"/>
    <property type="match status" value="1"/>
</dbReference>
<proteinExistence type="inferred from homology"/>
<feature type="active site" description="Nucleophile" evidence="6">
    <location>
        <position position="449"/>
    </location>
</feature>
<evidence type="ECO:0000256" key="7">
    <source>
        <dbReference type="PIRSR" id="PIRSR005536-2"/>
    </source>
</evidence>
<dbReference type="GO" id="GO:0004557">
    <property type="term" value="F:alpha-galactosidase activity"/>
    <property type="evidence" value="ECO:0007669"/>
    <property type="project" value="UniProtKB-UniRule"/>
</dbReference>
<dbReference type="Gene3D" id="3.20.20.70">
    <property type="entry name" value="Aldolase class I"/>
    <property type="match status" value="1"/>
</dbReference>
<dbReference type="InterPro" id="IPR013780">
    <property type="entry name" value="Glyco_hydro_b"/>
</dbReference>
<evidence type="ECO:0000256" key="6">
    <source>
        <dbReference type="PIRSR" id="PIRSR005536-1"/>
    </source>
</evidence>
<dbReference type="AlphaFoldDB" id="A0AAE3DRS9"/>
<evidence type="ECO:0000256" key="2">
    <source>
        <dbReference type="ARBA" id="ARBA00012755"/>
    </source>
</evidence>
<feature type="domain" description="Glycosyl hydrolase family 36 N-terminal" evidence="9">
    <location>
        <begin position="29"/>
        <end position="256"/>
    </location>
</feature>
<evidence type="ECO:0000256" key="1">
    <source>
        <dbReference type="ARBA" id="ARBA00001255"/>
    </source>
</evidence>
<dbReference type="CDD" id="cd14791">
    <property type="entry name" value="GH36"/>
    <property type="match status" value="1"/>
</dbReference>
<comment type="similarity">
    <text evidence="5">Belongs to the glycosyl hydrolase.</text>
</comment>
<dbReference type="InterPro" id="IPR031704">
    <property type="entry name" value="Glyco_hydro_36_N"/>
</dbReference>
<reference evidence="10 11" key="1">
    <citation type="submission" date="2021-10" db="EMBL/GenBank/DDBJ databases">
        <title>Anaerobic single-cell dispensing facilitates the cultivation of human gut bacteria.</title>
        <authorList>
            <person name="Afrizal A."/>
        </authorList>
    </citation>
    <scope>NUCLEOTIDE SEQUENCE [LARGE SCALE GENOMIC DNA]</scope>
    <source>
        <strain evidence="10 11">CLA-AA-H277</strain>
    </source>
</reference>
<dbReference type="InterPro" id="IPR017853">
    <property type="entry name" value="GH"/>
</dbReference>
<dbReference type="EMBL" id="JAJEPR010000008">
    <property type="protein sequence ID" value="MCC2189501.1"/>
    <property type="molecule type" value="Genomic_DNA"/>
</dbReference>
<dbReference type="PRINTS" id="PR00743">
    <property type="entry name" value="GLHYDRLASE36"/>
</dbReference>
<keyword evidence="11" id="KW-1185">Reference proteome</keyword>
<dbReference type="EC" id="3.2.1.22" evidence="2 5"/>
<evidence type="ECO:0000256" key="5">
    <source>
        <dbReference type="PIRNR" id="PIRNR005536"/>
    </source>
</evidence>
<sequence>MPILNFENRLFALETAHISYIFGLSEKGFLANIYWGKKIPHVEDFLENPCPFSVVNLSEPQILKEEFSAFGTMHFKETALKVTFSDQVRDFRYRLSECQVEDERLELILQDEFYPFRIHLFYEVFPEADLIRRWSSAENTGSEPIVIERFCSAQFGLPGTGYTSLNYNGRWGAEFLEQSDPVTVGKKVYESLYGLTAHTANPVFLVHKNATETTGDVYYGALSYSGNFKVTVEAVNAGFTNILIGMNDTDFSWRLNAGETFTTPAVYAGYSDGGFEKMTHTLHSFALEQLIPRELADKPLPVLYNSWYSTTFSVRCSEQIELARRAAAMGVELFVVDDGWFIGRNDDTAGLGDWYVDPEKFPNGMNELIDEVHRLGMKFGLWIEPEMVNPKSRLFSKHPEWVLSYPNREILMGRNQYELDMANPEVVDYLIQVLDELLSENAIDYIKWDMNRYLSEAGSPTREPRQWKELHFCSTEGVYRLAEELKKRHPKVELEACASGGGRVDYGALERFDEYWPSDNTDPLDRLFIQEAYSYFYPVKYMRAWLTDDFGMNQRKLPLAFSMHSSMCGALGIGIDLNRASDEKLTEIAGYIADYKKVRNTVQFGELYRLSSLKTASLQAVQYVRDNQSALFLFLDHERFGEIWHTVKLRGLKENAVYEYELDGKILRKTGAYLMQFGLALHMKGDYDSRLIIFTEKEA</sequence>
<comment type="caution">
    <text evidence="10">The sequence shown here is derived from an EMBL/GenBank/DDBJ whole genome shotgun (WGS) entry which is preliminary data.</text>
</comment>
<dbReference type="InterPro" id="IPR050985">
    <property type="entry name" value="Alpha-glycosidase_related"/>
</dbReference>
<dbReference type="InterPro" id="IPR031705">
    <property type="entry name" value="Glyco_hydro_36_C"/>
</dbReference>
<feature type="binding site" evidence="7">
    <location>
        <begin position="337"/>
        <end position="338"/>
    </location>
    <ligand>
        <name>substrate</name>
    </ligand>
</feature>
<feature type="binding site" evidence="7">
    <location>
        <position position="519"/>
    </location>
    <ligand>
        <name>substrate</name>
    </ligand>
</feature>
<organism evidence="10 11">
    <name type="scientific">Fusicatenibacter faecihominis</name>
    <dbReference type="NCBI Taxonomy" id="2881276"/>
    <lineage>
        <taxon>Bacteria</taxon>
        <taxon>Bacillati</taxon>
        <taxon>Bacillota</taxon>
        <taxon>Clostridia</taxon>
        <taxon>Lachnospirales</taxon>
        <taxon>Lachnospiraceae</taxon>
        <taxon>Fusicatenibacter</taxon>
    </lineage>
</organism>
<gene>
    <name evidence="10" type="ORF">LKD71_06745</name>
</gene>
<name>A0AAE3DRS9_9FIRM</name>
<evidence type="ECO:0000256" key="4">
    <source>
        <dbReference type="ARBA" id="ARBA00023295"/>
    </source>
</evidence>
<comment type="catalytic activity">
    <reaction evidence="1 5">
        <text>Hydrolysis of terminal, non-reducing alpha-D-galactose residues in alpha-D-galactosides, including galactose oligosaccharides, galactomannans and galactolipids.</text>
        <dbReference type="EC" id="3.2.1.22"/>
    </reaction>
</comment>
<evidence type="ECO:0000313" key="10">
    <source>
        <dbReference type="EMBL" id="MCC2189501.1"/>
    </source>
</evidence>
<evidence type="ECO:0000313" key="11">
    <source>
        <dbReference type="Proteomes" id="UP001197875"/>
    </source>
</evidence>
<dbReference type="Pfam" id="PF16874">
    <property type="entry name" value="Glyco_hydro_36C"/>
    <property type="match status" value="1"/>
</dbReference>
<dbReference type="InterPro" id="IPR000111">
    <property type="entry name" value="Glyco_hydro_27/36_CS"/>
</dbReference>
<dbReference type="GO" id="GO:0016052">
    <property type="term" value="P:carbohydrate catabolic process"/>
    <property type="evidence" value="ECO:0007669"/>
    <property type="project" value="InterPro"/>
</dbReference>
<dbReference type="PANTHER" id="PTHR43053">
    <property type="entry name" value="GLYCOSIDASE FAMILY 31"/>
    <property type="match status" value="1"/>
</dbReference>
<feature type="binding site" evidence="7">
    <location>
        <begin position="447"/>
        <end position="451"/>
    </location>
    <ligand>
        <name>substrate</name>
    </ligand>
</feature>
<dbReference type="Pfam" id="PF16875">
    <property type="entry name" value="Glyco_hydro_36N"/>
    <property type="match status" value="1"/>
</dbReference>
<evidence type="ECO:0000256" key="3">
    <source>
        <dbReference type="ARBA" id="ARBA00022801"/>
    </source>
</evidence>
<feature type="active site" description="Proton donor" evidence="6">
    <location>
        <position position="519"/>
    </location>
</feature>
<feature type="binding site" evidence="7">
    <location>
        <position position="171"/>
    </location>
    <ligand>
        <name>substrate</name>
    </ligand>
</feature>
<dbReference type="SUPFAM" id="SSF51445">
    <property type="entry name" value="(Trans)glycosidases"/>
    <property type="match status" value="1"/>
</dbReference>
<dbReference type="RefSeq" id="WP_227614841.1">
    <property type="nucleotide sequence ID" value="NZ_JAJEPR010000008.1"/>
</dbReference>
<feature type="binding site" evidence="7">
    <location>
        <position position="497"/>
    </location>
    <ligand>
        <name>substrate</name>
    </ligand>
</feature>
<dbReference type="Gene3D" id="2.60.40.1180">
    <property type="entry name" value="Golgi alpha-mannosidase II"/>
    <property type="match status" value="1"/>
</dbReference>
<dbReference type="InterPro" id="IPR038417">
    <property type="entry name" value="Alpga-gal_N_sf"/>
</dbReference>
<accession>A0AAE3DRS9</accession>
<dbReference type="Pfam" id="PF02065">
    <property type="entry name" value="Melibiase"/>
    <property type="match status" value="1"/>
</dbReference>
<dbReference type="Proteomes" id="UP001197875">
    <property type="component" value="Unassembled WGS sequence"/>
</dbReference>
<dbReference type="PANTHER" id="PTHR43053:SF3">
    <property type="entry name" value="ALPHA-GALACTOSIDASE C-RELATED"/>
    <property type="match status" value="1"/>
</dbReference>
<keyword evidence="3 5" id="KW-0378">Hydrolase</keyword>